<reference evidence="4" key="2">
    <citation type="submission" date="2018-03" db="EMBL/GenBank/DDBJ databases">
        <authorList>
            <person name="Derbyshire K."/>
            <person name="Gray T.A."/>
            <person name="Champion M."/>
        </authorList>
    </citation>
    <scope>NUCLEOTIDE SEQUENCE [LARGE SCALE GENOMIC DNA]</scope>
    <source>
        <strain evidence="4">MKD8</strain>
    </source>
</reference>
<accession>A0A2U9PXU6</accession>
<dbReference type="EMBL" id="CP027541">
    <property type="protein sequence ID" value="AWT56631.1"/>
    <property type="molecule type" value="Genomic_DNA"/>
</dbReference>
<feature type="compositionally biased region" description="Pro residues" evidence="1">
    <location>
        <begin position="57"/>
        <end position="67"/>
    </location>
</feature>
<evidence type="ECO:0000313" key="3">
    <source>
        <dbReference type="EMBL" id="AWT56631.1"/>
    </source>
</evidence>
<dbReference type="PROSITE" id="PS51257">
    <property type="entry name" value="PROKAR_LIPOPROTEIN"/>
    <property type="match status" value="1"/>
</dbReference>
<gene>
    <name evidence="3" type="ORF">D806_056890</name>
</gene>
<keyword evidence="2" id="KW-0732">Signal</keyword>
<evidence type="ECO:0000256" key="1">
    <source>
        <dbReference type="SAM" id="MobiDB-lite"/>
    </source>
</evidence>
<dbReference type="AlphaFoldDB" id="A0A2U9PXU6"/>
<dbReference type="Proteomes" id="UP000011200">
    <property type="component" value="Chromosome"/>
</dbReference>
<evidence type="ECO:0008006" key="5">
    <source>
        <dbReference type="Google" id="ProtNLM"/>
    </source>
</evidence>
<feature type="region of interest" description="Disordered" evidence="1">
    <location>
        <begin position="19"/>
        <end position="71"/>
    </location>
</feature>
<feature type="signal peptide" evidence="2">
    <location>
        <begin position="1"/>
        <end position="22"/>
    </location>
</feature>
<feature type="compositionally biased region" description="Low complexity" evidence="1">
    <location>
        <begin position="19"/>
        <end position="41"/>
    </location>
</feature>
<feature type="chain" id="PRO_5015874318" description="Lipoprotein" evidence="2">
    <location>
        <begin position="23"/>
        <end position="93"/>
    </location>
</feature>
<organism evidence="3 4">
    <name type="scientific">Mycolicibacterium smegmatis (strain MKD8)</name>
    <name type="common">Mycobacterium smegmatis</name>
    <dbReference type="NCBI Taxonomy" id="1214915"/>
    <lineage>
        <taxon>Bacteria</taxon>
        <taxon>Bacillati</taxon>
        <taxon>Actinomycetota</taxon>
        <taxon>Actinomycetes</taxon>
        <taxon>Mycobacteriales</taxon>
        <taxon>Mycobacteriaceae</taxon>
        <taxon>Mycolicibacterium</taxon>
    </lineage>
</organism>
<name>A0A2U9PXU6_MYCSE</name>
<sequence length="93" mass="9175">MRHAAAIFAVAAALLSACGSNDSEPTTTTETGGSQSETPTGHGSYAHCLSEHGVSAPPGPVAGPPPGVDQQKWQEAMDACATLAPGPAEAPHG</sequence>
<dbReference type="RefSeq" id="WP_036453826.1">
    <property type="nucleotide sequence ID" value="NZ_CP027541.1"/>
</dbReference>
<reference evidence="3 4" key="1">
    <citation type="journal article" date="2013" name="Genome Announc.">
        <title>Draft genome sequence of MKD8, a conjugal recipient Mycobacterium smegmatis strain.</title>
        <authorList>
            <person name="Gray T.A."/>
            <person name="Palumbo M.J."/>
            <person name="Derbyshire K.M."/>
        </authorList>
    </citation>
    <scope>NUCLEOTIDE SEQUENCE [LARGE SCALE GENOMIC DNA]</scope>
    <source>
        <strain evidence="3 4">MKD8</strain>
    </source>
</reference>
<proteinExistence type="predicted"/>
<evidence type="ECO:0000256" key="2">
    <source>
        <dbReference type="SAM" id="SignalP"/>
    </source>
</evidence>
<protein>
    <recommendedName>
        <fullName evidence="5">Lipoprotein</fullName>
    </recommendedName>
</protein>
<evidence type="ECO:0000313" key="4">
    <source>
        <dbReference type="Proteomes" id="UP000011200"/>
    </source>
</evidence>